<evidence type="ECO:0000256" key="2">
    <source>
        <dbReference type="ARBA" id="ARBA00022614"/>
    </source>
</evidence>
<sequence length="583" mass="64079">VVCDTQKKYVIGLLASGLYLSGLIPESTIGKLSKLQSLDLSNNKITGFLSNFWSLGRSFKTLNLSYNHIFGSLPSNIGNFGGWESLDLSFNSFSGVILASFSSLSGLQVLKLDGNGFGGSIPVGILKWQNLVLVSITSNQITGTVPDGFSIAFPKLKNLDISGNAIQGWSLDIFGMKSITYLNISMNLFEGSVMGVFEAPLEVIDLSQNQFHGHISQMKKLQRNLNMNCSKCPHYGEPSYIFGSGGARGTANEMDMEFLGEVWNWFQNKRYATKSKLVKSPDKLSVSPLPQDDSVPMRNAPHFVPGPVPMHVPALPENLFFTRGEEDKMTRFEGESQSTTEKGKHDVQKAPSFSGPLMLPNKASSNSYSVPIRSSGGNGVRRNSELFVVITNRRITHPLYFTGFCSFEDKLKANLVQVKGCFSITSENMDHAKGLPLRKYANVGDWLLDSKQVVKAASEREQLLLQKILELQTRMININGELTAEKLKHMRCIVLCDSKLMGKEPLGVKATGVIMVDDNGDFDVYVVFPLAASMLDMQSAEKISSYINSTRKPEAYILKSGSLVDTDSPVIPLFSSRGPNDIT</sequence>
<keyword evidence="6" id="KW-1133">Transmembrane helix</keyword>
<dbReference type="PANTHER" id="PTHR27000">
    <property type="entry name" value="LEUCINE-RICH REPEAT RECEPTOR-LIKE PROTEIN KINASE FAMILY PROTEIN-RELATED"/>
    <property type="match status" value="1"/>
</dbReference>
<dbReference type="GO" id="GO:0006508">
    <property type="term" value="P:proteolysis"/>
    <property type="evidence" value="ECO:0007669"/>
    <property type="project" value="InterPro"/>
</dbReference>
<dbReference type="OrthoDB" id="676979at2759"/>
<evidence type="ECO:0000256" key="6">
    <source>
        <dbReference type="ARBA" id="ARBA00022989"/>
    </source>
</evidence>
<keyword evidence="2" id="KW-0433">Leucine-rich repeat</keyword>
<dbReference type="InterPro" id="IPR001611">
    <property type="entry name" value="Leu-rich_rpt"/>
</dbReference>
<keyword evidence="8" id="KW-0675">Receptor</keyword>
<dbReference type="InterPro" id="IPR027417">
    <property type="entry name" value="P-loop_NTPase"/>
</dbReference>
<evidence type="ECO:0000256" key="10">
    <source>
        <dbReference type="SAM" id="MobiDB-lite"/>
    </source>
</evidence>
<evidence type="ECO:0000256" key="1">
    <source>
        <dbReference type="ARBA" id="ARBA00004167"/>
    </source>
</evidence>
<dbReference type="InterPro" id="IPR036852">
    <property type="entry name" value="Peptidase_S8/S53_dom_sf"/>
</dbReference>
<dbReference type="GO" id="GO:0004252">
    <property type="term" value="F:serine-type endopeptidase activity"/>
    <property type="evidence" value="ECO:0007669"/>
    <property type="project" value="InterPro"/>
</dbReference>
<dbReference type="PANTHER" id="PTHR27000:SF642">
    <property type="entry name" value="INACTIVE LEUCINE-RICH REPEAT RECEPTOR KINASE XIAO-RELATED"/>
    <property type="match status" value="1"/>
</dbReference>
<organism evidence="11 12">
    <name type="scientific">Kingdonia uniflora</name>
    <dbReference type="NCBI Taxonomy" id="39325"/>
    <lineage>
        <taxon>Eukaryota</taxon>
        <taxon>Viridiplantae</taxon>
        <taxon>Streptophyta</taxon>
        <taxon>Embryophyta</taxon>
        <taxon>Tracheophyta</taxon>
        <taxon>Spermatophyta</taxon>
        <taxon>Magnoliopsida</taxon>
        <taxon>Ranunculales</taxon>
        <taxon>Circaeasteraceae</taxon>
        <taxon>Kingdonia</taxon>
    </lineage>
</organism>
<accession>A0A7J7NSQ3</accession>
<dbReference type="Gene3D" id="3.40.50.200">
    <property type="entry name" value="Peptidase S8/S53 domain"/>
    <property type="match status" value="1"/>
</dbReference>
<keyword evidence="7" id="KW-0472">Membrane</keyword>
<gene>
    <name evidence="11" type="ORF">GIB67_020493</name>
</gene>
<evidence type="ECO:0000256" key="4">
    <source>
        <dbReference type="ARBA" id="ARBA00022729"/>
    </source>
</evidence>
<dbReference type="SMART" id="SM00369">
    <property type="entry name" value="LRR_TYP"/>
    <property type="match status" value="3"/>
</dbReference>
<dbReference type="Pfam" id="PF00560">
    <property type="entry name" value="LRR_1"/>
    <property type="match status" value="3"/>
</dbReference>
<evidence type="ECO:0000313" key="12">
    <source>
        <dbReference type="Proteomes" id="UP000541444"/>
    </source>
</evidence>
<evidence type="ECO:0000256" key="8">
    <source>
        <dbReference type="ARBA" id="ARBA00023170"/>
    </source>
</evidence>
<keyword evidence="12" id="KW-1185">Reference proteome</keyword>
<feature type="region of interest" description="Disordered" evidence="10">
    <location>
        <begin position="331"/>
        <end position="358"/>
    </location>
</feature>
<evidence type="ECO:0000256" key="7">
    <source>
        <dbReference type="ARBA" id="ARBA00023136"/>
    </source>
</evidence>
<dbReference type="Gene3D" id="3.80.10.10">
    <property type="entry name" value="Ribonuclease Inhibitor"/>
    <property type="match status" value="2"/>
</dbReference>
<proteinExistence type="predicted"/>
<dbReference type="Gene3D" id="3.40.50.300">
    <property type="entry name" value="P-loop containing nucleotide triphosphate hydrolases"/>
    <property type="match status" value="1"/>
</dbReference>
<dbReference type="InterPro" id="IPR003591">
    <property type="entry name" value="Leu-rich_rpt_typical-subtyp"/>
</dbReference>
<comment type="caution">
    <text evidence="11">The sequence shown here is derived from an EMBL/GenBank/DDBJ whole genome shotgun (WGS) entry which is preliminary data.</text>
</comment>
<dbReference type="SUPFAM" id="SSF52058">
    <property type="entry name" value="L domain-like"/>
    <property type="match status" value="1"/>
</dbReference>
<dbReference type="InterPro" id="IPR032675">
    <property type="entry name" value="LRR_dom_sf"/>
</dbReference>
<dbReference type="PROSITE" id="PS51450">
    <property type="entry name" value="LRR"/>
    <property type="match status" value="1"/>
</dbReference>
<keyword evidence="5" id="KW-0677">Repeat</keyword>
<reference evidence="11 12" key="1">
    <citation type="journal article" date="2020" name="IScience">
        <title>Genome Sequencing of the Endangered Kingdonia uniflora (Circaeasteraceae, Ranunculales) Reveals Potential Mechanisms of Evolutionary Specialization.</title>
        <authorList>
            <person name="Sun Y."/>
            <person name="Deng T."/>
            <person name="Zhang A."/>
            <person name="Moore M.J."/>
            <person name="Landis J.B."/>
            <person name="Lin N."/>
            <person name="Zhang H."/>
            <person name="Zhang X."/>
            <person name="Huang J."/>
            <person name="Zhang X."/>
            <person name="Sun H."/>
            <person name="Wang H."/>
        </authorList>
    </citation>
    <scope>NUCLEOTIDE SEQUENCE [LARGE SCALE GENOMIC DNA]</scope>
    <source>
        <strain evidence="11">TB1705</strain>
        <tissue evidence="11">Leaf</tissue>
    </source>
</reference>
<keyword evidence="3" id="KW-0812">Transmembrane</keyword>
<evidence type="ECO:0000256" key="9">
    <source>
        <dbReference type="ARBA" id="ARBA00023180"/>
    </source>
</evidence>
<dbReference type="Proteomes" id="UP000541444">
    <property type="component" value="Unassembled WGS sequence"/>
</dbReference>
<feature type="non-terminal residue" evidence="11">
    <location>
        <position position="1"/>
    </location>
</feature>
<dbReference type="EMBL" id="JACGCM010000600">
    <property type="protein sequence ID" value="KAF6170235.1"/>
    <property type="molecule type" value="Genomic_DNA"/>
</dbReference>
<dbReference type="Gene3D" id="3.50.30.30">
    <property type="match status" value="1"/>
</dbReference>
<evidence type="ECO:0000256" key="5">
    <source>
        <dbReference type="ARBA" id="ARBA00022737"/>
    </source>
</evidence>
<comment type="subcellular location">
    <subcellularLocation>
        <location evidence="1">Membrane</location>
        <topology evidence="1">Single-pass membrane protein</topology>
    </subcellularLocation>
</comment>
<protein>
    <submittedName>
        <fullName evidence="11">Uncharacterized protein</fullName>
    </submittedName>
</protein>
<dbReference type="AlphaFoldDB" id="A0A7J7NSQ3"/>
<name>A0A7J7NSQ3_9MAGN</name>
<keyword evidence="9" id="KW-0325">Glycoprotein</keyword>
<evidence type="ECO:0000256" key="3">
    <source>
        <dbReference type="ARBA" id="ARBA00022692"/>
    </source>
</evidence>
<dbReference type="GO" id="GO:0016020">
    <property type="term" value="C:membrane"/>
    <property type="evidence" value="ECO:0007669"/>
    <property type="project" value="UniProtKB-SubCell"/>
</dbReference>
<keyword evidence="4" id="KW-0732">Signal</keyword>
<evidence type="ECO:0000313" key="11">
    <source>
        <dbReference type="EMBL" id="KAF6170235.1"/>
    </source>
</evidence>